<evidence type="ECO:0000313" key="2">
    <source>
        <dbReference type="Proteomes" id="UP001189429"/>
    </source>
</evidence>
<name>A0ABN9Y1U1_9DINO</name>
<dbReference type="Proteomes" id="UP001189429">
    <property type="component" value="Unassembled WGS sequence"/>
</dbReference>
<reference evidence="1" key="1">
    <citation type="submission" date="2023-10" db="EMBL/GenBank/DDBJ databases">
        <authorList>
            <person name="Chen Y."/>
            <person name="Shah S."/>
            <person name="Dougan E. K."/>
            <person name="Thang M."/>
            <person name="Chan C."/>
        </authorList>
    </citation>
    <scope>NUCLEOTIDE SEQUENCE [LARGE SCALE GENOMIC DNA]</scope>
</reference>
<dbReference type="EMBL" id="CAUYUJ010021503">
    <property type="protein sequence ID" value="CAK0905019.1"/>
    <property type="molecule type" value="Genomic_DNA"/>
</dbReference>
<sequence length="770" mass="85466">MAQVPRLARSLARTGIGVKNRNYRAHASCNPTCDEWSTFLAQDPLLGGLAVVRTTIPLCHNLKPDRLTDLGNTSDYAIPDAVHMSKEDLRGGQSDFKMTIKALRRTKIGKFAPSWSAPSEIFKMIVDPGWLSSPHWEKDDIACTVLSYMYGALDFYPCRRREHLMMATRIVAWKGHHSGQHMLHKSYDATNAFGCGRKEDLERSVRARLEEDEEIKDQDLNYVTAISRQRRMALTVVIPAADGEVALRSGSGGFMGDTSEPEIFMSNYHIAVTKWAEVETARSNGAMLIRMQNLPEVDASLGCFMDDIFKTQLLSEPQSASEVIRLSLRSDQGLDQALLERAYGQNRAKQDVVPAFPSRQLVRRTITELNRSGCRSSYELKHLGAWFNAVNSNSNELKARLAAITKGWMMVQGFWYSSSPLRVKRLMFISLVSGAALSGTVAFCWTAAETKQLKAWQACSTPEAESFTEVWGFGSMLDLLWDEEVNYLFISFDPRCLRSAFTAVQWAPPPCLADTVPAAQDDQQRQIHLSRHTETCTVQTKAEGEEARGACLRRAEQKDRKLNTKDAGLREILLLLSMQVAQLTQKSRALWGIATRTILIEEKSSVVKAIQQESKDFSDHAANLRTQIGKYKEDAKKASGSDAGAEKEAATKAEEIQKELRTLGPPAPALFAALVESLATEEVGAVNRRALEAMKQEFVEAPPTDVRLCRLESCKDEDMIKIVLALDDKAKEGVITASLHAMGAQVTSGMAPSGYMEDEISAWIDALKAA</sequence>
<protein>
    <submittedName>
        <fullName evidence="1">Uncharacterized protein</fullName>
    </submittedName>
</protein>
<accession>A0ABN9Y1U1</accession>
<proteinExistence type="predicted"/>
<gene>
    <name evidence="1" type="ORF">PCOR1329_LOCUS80875</name>
</gene>
<comment type="caution">
    <text evidence="1">The sequence shown here is derived from an EMBL/GenBank/DDBJ whole genome shotgun (WGS) entry which is preliminary data.</text>
</comment>
<keyword evidence="2" id="KW-1185">Reference proteome</keyword>
<evidence type="ECO:0000313" key="1">
    <source>
        <dbReference type="EMBL" id="CAK0905019.1"/>
    </source>
</evidence>
<organism evidence="1 2">
    <name type="scientific">Prorocentrum cordatum</name>
    <dbReference type="NCBI Taxonomy" id="2364126"/>
    <lineage>
        <taxon>Eukaryota</taxon>
        <taxon>Sar</taxon>
        <taxon>Alveolata</taxon>
        <taxon>Dinophyceae</taxon>
        <taxon>Prorocentrales</taxon>
        <taxon>Prorocentraceae</taxon>
        <taxon>Prorocentrum</taxon>
    </lineage>
</organism>